<gene>
    <name evidence="2" type="ORF">NCGR_LOCUS58150</name>
</gene>
<dbReference type="InterPro" id="IPR036047">
    <property type="entry name" value="F-box-like_dom_sf"/>
</dbReference>
<sequence>MLLKLRHFARCCIGGSERAPAAPVRAVPLPDNDDLLREILLRLPPLPSSLPRASLVCKRWRRLVADPFFLRRFRQHHHRTPPPLLGYFFSDPRGPVFVPTLAPPDCIPPERFSLPRQPGAAGERLFFLGCRHGLALLINRRRLHAVVWDPATGCRATVAYPPEFTTDNGAHCCRGTVLSTAAATADGGVGDDGHLKPFKVILIRTDDVHDGRIRVSMCVYESMTGKWGHTISTVIIPLSVSNLPSVLIGNALCGFLRWPNGILEFDVKRHSLGIIKTPKSLCPIDRSFFQVVRTQDGEVGLAILYKLTIELWKRKASSPDGAVGWVLRKTIQLDNLLPVPRMNMMDSNLSAARILGFDEDNNAIHVSTFTSAFALRLESMQFTELFNVNRIGSYQSCYPYTGFYTAGVPRLSTA</sequence>
<dbReference type="AlphaFoldDB" id="A0A811RVV0"/>
<organism evidence="2 3">
    <name type="scientific">Miscanthus lutarioriparius</name>
    <dbReference type="NCBI Taxonomy" id="422564"/>
    <lineage>
        <taxon>Eukaryota</taxon>
        <taxon>Viridiplantae</taxon>
        <taxon>Streptophyta</taxon>
        <taxon>Embryophyta</taxon>
        <taxon>Tracheophyta</taxon>
        <taxon>Spermatophyta</taxon>
        <taxon>Magnoliopsida</taxon>
        <taxon>Liliopsida</taxon>
        <taxon>Poales</taxon>
        <taxon>Poaceae</taxon>
        <taxon>PACMAD clade</taxon>
        <taxon>Panicoideae</taxon>
        <taxon>Andropogonodae</taxon>
        <taxon>Andropogoneae</taxon>
        <taxon>Saccharinae</taxon>
        <taxon>Miscanthus</taxon>
    </lineage>
</organism>
<proteinExistence type="predicted"/>
<protein>
    <recommendedName>
        <fullName evidence="1">F-box domain-containing protein</fullName>
    </recommendedName>
</protein>
<name>A0A811RVV0_9POAL</name>
<reference evidence="2" key="1">
    <citation type="submission" date="2020-10" db="EMBL/GenBank/DDBJ databases">
        <authorList>
            <person name="Han B."/>
            <person name="Lu T."/>
            <person name="Zhao Q."/>
            <person name="Huang X."/>
            <person name="Zhao Y."/>
        </authorList>
    </citation>
    <scope>NUCLEOTIDE SEQUENCE</scope>
</reference>
<dbReference type="Pfam" id="PF00646">
    <property type="entry name" value="F-box"/>
    <property type="match status" value="1"/>
</dbReference>
<keyword evidence="3" id="KW-1185">Reference proteome</keyword>
<dbReference type="PANTHER" id="PTHR32133">
    <property type="entry name" value="OS07G0120400 PROTEIN"/>
    <property type="match status" value="1"/>
</dbReference>
<dbReference type="InterPro" id="IPR001810">
    <property type="entry name" value="F-box_dom"/>
</dbReference>
<dbReference type="SUPFAM" id="SSF81383">
    <property type="entry name" value="F-box domain"/>
    <property type="match status" value="1"/>
</dbReference>
<dbReference type="EMBL" id="CAJGYO010000017">
    <property type="protein sequence ID" value="CAD6334052.1"/>
    <property type="molecule type" value="Genomic_DNA"/>
</dbReference>
<comment type="caution">
    <text evidence="2">The sequence shown here is derived from an EMBL/GenBank/DDBJ whole genome shotgun (WGS) entry which is preliminary data.</text>
</comment>
<dbReference type="Gene3D" id="1.20.1280.50">
    <property type="match status" value="1"/>
</dbReference>
<dbReference type="PANTHER" id="PTHR32133:SF398">
    <property type="entry name" value="F-BOX DOMAIN-CONTAINING PROTEIN"/>
    <property type="match status" value="1"/>
</dbReference>
<evidence type="ECO:0000259" key="1">
    <source>
        <dbReference type="Pfam" id="PF00646"/>
    </source>
</evidence>
<dbReference type="OrthoDB" id="617920at2759"/>
<evidence type="ECO:0000313" key="2">
    <source>
        <dbReference type="EMBL" id="CAD6334052.1"/>
    </source>
</evidence>
<feature type="domain" description="F-box" evidence="1">
    <location>
        <begin position="33"/>
        <end position="70"/>
    </location>
</feature>
<accession>A0A811RVV0</accession>
<evidence type="ECO:0000313" key="3">
    <source>
        <dbReference type="Proteomes" id="UP000604825"/>
    </source>
</evidence>
<dbReference type="Proteomes" id="UP000604825">
    <property type="component" value="Unassembled WGS sequence"/>
</dbReference>